<dbReference type="Proteomes" id="UP000295325">
    <property type="component" value="Unassembled WGS sequence"/>
</dbReference>
<organism evidence="1 2">
    <name type="scientific">Fonticella tunisiensis</name>
    <dbReference type="NCBI Taxonomy" id="1096341"/>
    <lineage>
        <taxon>Bacteria</taxon>
        <taxon>Bacillati</taxon>
        <taxon>Bacillota</taxon>
        <taxon>Clostridia</taxon>
        <taxon>Eubacteriales</taxon>
        <taxon>Clostridiaceae</taxon>
        <taxon>Fonticella</taxon>
    </lineage>
</organism>
<protein>
    <submittedName>
        <fullName evidence="1">Uncharacterized protein</fullName>
    </submittedName>
</protein>
<reference evidence="1 2" key="1">
    <citation type="submission" date="2019-03" db="EMBL/GenBank/DDBJ databases">
        <title>Genomic Encyclopedia of Type Strains, Phase IV (KMG-IV): sequencing the most valuable type-strain genomes for metagenomic binning, comparative biology and taxonomic classification.</title>
        <authorList>
            <person name="Goeker M."/>
        </authorList>
    </citation>
    <scope>NUCLEOTIDE SEQUENCE [LARGE SCALE GENOMIC DNA]</scope>
    <source>
        <strain evidence="1 2">DSM 24455</strain>
    </source>
</reference>
<gene>
    <name evidence="1" type="ORF">EDD71_10358</name>
</gene>
<comment type="caution">
    <text evidence="1">The sequence shown here is derived from an EMBL/GenBank/DDBJ whole genome shotgun (WGS) entry which is preliminary data.</text>
</comment>
<sequence>MIKKPEDLSAEIEKALKKDFKIVNNRGKVTEPTNAILIQAQGGNKWNDKVIKYYLIDNTKGGTFVIKQQYFVEASEGHGARFDNIVKEFKIVN</sequence>
<dbReference type="EMBL" id="SOAZ01000003">
    <property type="protein sequence ID" value="TDT62785.1"/>
    <property type="molecule type" value="Genomic_DNA"/>
</dbReference>
<keyword evidence="2" id="KW-1185">Reference proteome</keyword>
<dbReference type="OrthoDB" id="2871129at2"/>
<dbReference type="AlphaFoldDB" id="A0A4R7KVZ8"/>
<accession>A0A4R7KVZ8</accession>
<evidence type="ECO:0000313" key="2">
    <source>
        <dbReference type="Proteomes" id="UP000295325"/>
    </source>
</evidence>
<name>A0A4R7KVZ8_9CLOT</name>
<dbReference type="RefSeq" id="WP_133627187.1">
    <property type="nucleotide sequence ID" value="NZ_SOAZ01000003.1"/>
</dbReference>
<proteinExistence type="predicted"/>
<evidence type="ECO:0000313" key="1">
    <source>
        <dbReference type="EMBL" id="TDT62785.1"/>
    </source>
</evidence>